<evidence type="ECO:0000256" key="7">
    <source>
        <dbReference type="SAM" id="Phobius"/>
    </source>
</evidence>
<keyword evidence="6 7" id="KW-0472">Membrane</keyword>
<evidence type="ECO:0000313" key="9">
    <source>
        <dbReference type="Proteomes" id="UP001314205"/>
    </source>
</evidence>
<evidence type="ECO:0000256" key="5">
    <source>
        <dbReference type="ARBA" id="ARBA00023128"/>
    </source>
</evidence>
<feature type="transmembrane region" description="Helical" evidence="7">
    <location>
        <begin position="48"/>
        <end position="73"/>
    </location>
</feature>
<evidence type="ECO:0000313" key="8">
    <source>
        <dbReference type="EMBL" id="CAK1588048.1"/>
    </source>
</evidence>
<accession>A0AAV1KZD6</accession>
<dbReference type="Proteomes" id="UP001314205">
    <property type="component" value="Unassembled WGS sequence"/>
</dbReference>
<evidence type="ECO:0000256" key="4">
    <source>
        <dbReference type="ARBA" id="ARBA00022792"/>
    </source>
</evidence>
<dbReference type="Pfam" id="PF02935">
    <property type="entry name" value="COX7C"/>
    <property type="match status" value="1"/>
</dbReference>
<keyword evidence="7" id="KW-1133">Transmembrane helix</keyword>
<protein>
    <recommendedName>
        <fullName evidence="10">Cytochrome c oxidase polypeptide VIIc</fullName>
    </recommendedName>
</protein>
<dbReference type="AlphaFoldDB" id="A0AAV1KZD6"/>
<dbReference type="EMBL" id="CAVLGL010000082">
    <property type="protein sequence ID" value="CAK1588048.1"/>
    <property type="molecule type" value="Genomic_DNA"/>
</dbReference>
<organism evidence="8 9">
    <name type="scientific">Parnassius mnemosyne</name>
    <name type="common">clouded apollo</name>
    <dbReference type="NCBI Taxonomy" id="213953"/>
    <lineage>
        <taxon>Eukaryota</taxon>
        <taxon>Metazoa</taxon>
        <taxon>Ecdysozoa</taxon>
        <taxon>Arthropoda</taxon>
        <taxon>Hexapoda</taxon>
        <taxon>Insecta</taxon>
        <taxon>Pterygota</taxon>
        <taxon>Neoptera</taxon>
        <taxon>Endopterygota</taxon>
        <taxon>Lepidoptera</taxon>
        <taxon>Glossata</taxon>
        <taxon>Ditrysia</taxon>
        <taxon>Papilionoidea</taxon>
        <taxon>Papilionidae</taxon>
        <taxon>Parnassiinae</taxon>
        <taxon>Parnassini</taxon>
        <taxon>Parnassius</taxon>
        <taxon>Driopa</taxon>
    </lineage>
</organism>
<keyword evidence="7" id="KW-0812">Transmembrane</keyword>
<gene>
    <name evidence="8" type="ORF">PARMNEM_LOCUS8736</name>
</gene>
<evidence type="ECO:0000256" key="3">
    <source>
        <dbReference type="ARBA" id="ARBA00010514"/>
    </source>
</evidence>
<evidence type="ECO:0008006" key="10">
    <source>
        <dbReference type="Google" id="ProtNLM"/>
    </source>
</evidence>
<comment type="pathway">
    <text evidence="2">Energy metabolism; oxidative phosphorylation.</text>
</comment>
<proteinExistence type="inferred from homology"/>
<evidence type="ECO:0000256" key="6">
    <source>
        <dbReference type="ARBA" id="ARBA00023136"/>
    </source>
</evidence>
<dbReference type="Gene3D" id="4.10.49.10">
    <property type="entry name" value="Cytochrome c oxidase subunit VIIc"/>
    <property type="match status" value="1"/>
</dbReference>
<dbReference type="GO" id="GO:0005743">
    <property type="term" value="C:mitochondrial inner membrane"/>
    <property type="evidence" value="ECO:0007669"/>
    <property type="project" value="UniProtKB-SubCell"/>
</dbReference>
<comment type="subcellular location">
    <subcellularLocation>
        <location evidence="1">Mitochondrion inner membrane</location>
        <topology evidence="1">Single-pass membrane protein</topology>
    </subcellularLocation>
</comment>
<evidence type="ECO:0000256" key="2">
    <source>
        <dbReference type="ARBA" id="ARBA00004673"/>
    </source>
</evidence>
<reference evidence="8 9" key="1">
    <citation type="submission" date="2023-11" db="EMBL/GenBank/DDBJ databases">
        <authorList>
            <person name="Hedman E."/>
            <person name="Englund M."/>
            <person name="Stromberg M."/>
            <person name="Nyberg Akerstrom W."/>
            <person name="Nylinder S."/>
            <person name="Jareborg N."/>
            <person name="Kallberg Y."/>
            <person name="Kronander E."/>
        </authorList>
    </citation>
    <scope>NUCLEOTIDE SEQUENCE [LARGE SCALE GENOMIC DNA]</scope>
</reference>
<dbReference type="SUPFAM" id="SSF81427">
    <property type="entry name" value="Mitochondrial cytochrome c oxidase subunit VIIc (aka VIIIa)"/>
    <property type="match status" value="1"/>
</dbReference>
<name>A0AAV1KZD6_9NEOP</name>
<dbReference type="GO" id="GO:0006123">
    <property type="term" value="P:mitochondrial electron transport, cytochrome c to oxygen"/>
    <property type="evidence" value="ECO:0007669"/>
    <property type="project" value="InterPro"/>
</dbReference>
<sequence>MLFKSLVNGMIRSRIMTLRTPRLIRRNYRTEGPPQPFDNLPFSIPNRYAATLFFSVFFGTGLWAPFIIVWYAMAKRTM</sequence>
<comment type="caution">
    <text evidence="8">The sequence shown here is derived from an EMBL/GenBank/DDBJ whole genome shotgun (WGS) entry which is preliminary data.</text>
</comment>
<dbReference type="InterPro" id="IPR036636">
    <property type="entry name" value="COX7C/Cox8_sf"/>
</dbReference>
<dbReference type="GO" id="GO:0045277">
    <property type="term" value="C:respiratory chain complex IV"/>
    <property type="evidence" value="ECO:0007669"/>
    <property type="project" value="InterPro"/>
</dbReference>
<evidence type="ECO:0000256" key="1">
    <source>
        <dbReference type="ARBA" id="ARBA00004434"/>
    </source>
</evidence>
<keyword evidence="9" id="KW-1185">Reference proteome</keyword>
<keyword evidence="5" id="KW-0496">Mitochondrion</keyword>
<keyword evidence="4" id="KW-0999">Mitochondrion inner membrane</keyword>
<dbReference type="InterPro" id="IPR004202">
    <property type="entry name" value="COX7C/Cox8"/>
</dbReference>
<comment type="similarity">
    <text evidence="3">Belongs to the cytochrome c oxidase VIIc family.</text>
</comment>